<organism evidence="1 2">
    <name type="scientific">Bifidobacterium tsurumiense</name>
    <dbReference type="NCBI Taxonomy" id="356829"/>
    <lineage>
        <taxon>Bacteria</taxon>
        <taxon>Bacillati</taxon>
        <taxon>Actinomycetota</taxon>
        <taxon>Actinomycetes</taxon>
        <taxon>Bifidobacteriales</taxon>
        <taxon>Bifidobacteriaceae</taxon>
        <taxon>Bifidobacterium</taxon>
    </lineage>
</organism>
<protein>
    <submittedName>
        <fullName evidence="1">Uncharacterized protein</fullName>
    </submittedName>
</protein>
<accession>A0A087EGN9</accession>
<evidence type="ECO:0000313" key="2">
    <source>
        <dbReference type="Proteomes" id="UP000029080"/>
    </source>
</evidence>
<proteinExistence type="predicted"/>
<gene>
    <name evidence="1" type="ORF">BITS_1502</name>
</gene>
<comment type="caution">
    <text evidence="1">The sequence shown here is derived from an EMBL/GenBank/DDBJ whole genome shotgun (WGS) entry which is preliminary data.</text>
</comment>
<reference evidence="1 2" key="1">
    <citation type="submission" date="2014-03" db="EMBL/GenBank/DDBJ databases">
        <title>Genomics of Bifidobacteria.</title>
        <authorList>
            <person name="Ventura M."/>
            <person name="Milani C."/>
            <person name="Lugli G.A."/>
        </authorList>
    </citation>
    <scope>NUCLEOTIDE SEQUENCE [LARGE SCALE GENOMIC DNA]</scope>
    <source>
        <strain evidence="1 2">JCM 13495</strain>
    </source>
</reference>
<keyword evidence="2" id="KW-1185">Reference proteome</keyword>
<dbReference type="EMBL" id="JGZU01000006">
    <property type="protein sequence ID" value="KFJ06940.1"/>
    <property type="molecule type" value="Genomic_DNA"/>
</dbReference>
<evidence type="ECO:0000313" key="1">
    <source>
        <dbReference type="EMBL" id="KFJ06940.1"/>
    </source>
</evidence>
<name>A0A087EGN9_9BIFI</name>
<dbReference type="AlphaFoldDB" id="A0A087EGN9"/>
<dbReference type="Proteomes" id="UP000029080">
    <property type="component" value="Unassembled WGS sequence"/>
</dbReference>
<sequence length="98" mass="11197">MSNRTNVLRYRYMSYAEKVDKRTVVSRETTVGESISILLNRYSDIYRVGCVEGNSENGEDMLALALTQAQAQARAQEFIHSTVDTSTLFHVKHSLFIY</sequence>